<evidence type="ECO:0000313" key="6">
    <source>
        <dbReference type="WBParaSite" id="MhA1_Contig579.frz3.gene2"/>
    </source>
</evidence>
<dbReference type="InterPro" id="IPR001723">
    <property type="entry name" value="Nuclear_hrmn_rcpt"/>
</dbReference>
<dbReference type="InterPro" id="IPR052496">
    <property type="entry name" value="Orphan_Nuclear_Rcpt"/>
</dbReference>
<reference evidence="6" key="1">
    <citation type="submission" date="2016-11" db="UniProtKB">
        <authorList>
            <consortium name="WormBaseParasite"/>
        </authorList>
    </citation>
    <scope>IDENTIFICATION</scope>
</reference>
<keyword evidence="1" id="KW-0805">Transcription regulation</keyword>
<protein>
    <submittedName>
        <fullName evidence="6">NR LBD domain-containing protein</fullName>
    </submittedName>
</protein>
<accession>A0A1I8BUB8</accession>
<dbReference type="Proteomes" id="UP000095281">
    <property type="component" value="Unplaced"/>
</dbReference>
<evidence type="ECO:0000256" key="2">
    <source>
        <dbReference type="ARBA" id="ARBA00023163"/>
    </source>
</evidence>
<organism evidence="5 6">
    <name type="scientific">Meloidogyne hapla</name>
    <name type="common">Root-knot nematode worm</name>
    <dbReference type="NCBI Taxonomy" id="6305"/>
    <lineage>
        <taxon>Eukaryota</taxon>
        <taxon>Metazoa</taxon>
        <taxon>Ecdysozoa</taxon>
        <taxon>Nematoda</taxon>
        <taxon>Chromadorea</taxon>
        <taxon>Rhabditida</taxon>
        <taxon>Tylenchina</taxon>
        <taxon>Tylenchomorpha</taxon>
        <taxon>Tylenchoidea</taxon>
        <taxon>Meloidogynidae</taxon>
        <taxon>Meloidogyninae</taxon>
        <taxon>Meloidogyne</taxon>
    </lineage>
</organism>
<dbReference type="Pfam" id="PF00104">
    <property type="entry name" value="Hormone_recep"/>
    <property type="match status" value="1"/>
</dbReference>
<name>A0A1I8BUB8_MELHA</name>
<evidence type="ECO:0000259" key="4">
    <source>
        <dbReference type="PROSITE" id="PS51843"/>
    </source>
</evidence>
<keyword evidence="5" id="KW-1185">Reference proteome</keyword>
<dbReference type="SMART" id="SM00430">
    <property type="entry name" value="HOLI"/>
    <property type="match status" value="1"/>
</dbReference>
<dbReference type="Gene3D" id="1.10.565.10">
    <property type="entry name" value="Retinoid X Receptor"/>
    <property type="match status" value="1"/>
</dbReference>
<keyword evidence="2" id="KW-0804">Transcription</keyword>
<dbReference type="PRINTS" id="PR00398">
    <property type="entry name" value="STRDHORMONER"/>
</dbReference>
<dbReference type="PROSITE" id="PS51843">
    <property type="entry name" value="NR_LBD"/>
    <property type="match status" value="1"/>
</dbReference>
<sequence>MGCYLCKKKFSNRALHCQRCSKYYHMTCLENYLDDKCPKKDCPGQVNCFVTVQVKGALKRSKTVEAKQSNEPPNKKTKMDAFVETEEQNLVFLVEKLEEAEIAINGAFESRESGAPNEDKKEEKVEVNYCIRHQEVTQEEISLCVNRMLTKVFDYINHVSLINFNDEKEESTSKCKNSSFGEALSVQDKIVLLKYGFAPLFLFECAAETVWFNKNEQNCFCLPTGITFFDGQEIVPNNFITKHIISKCISSLVQLLDDMEMDQEEFILMKLIILMGMDSASGDDNYSGTLSVGGKRFIENLKDVAHSALYSLMQQNSSGTKLFHILPRLALISRDLIENIRMVHGFAGISSRPTDPLFVDLFGDIFQSDKKQ</sequence>
<feature type="domain" description="NR LBD" evidence="4">
    <location>
        <begin position="89"/>
        <end position="365"/>
    </location>
</feature>
<proteinExistence type="predicted"/>
<dbReference type="PANTHER" id="PTHR47519:SF2">
    <property type="entry name" value="NUCLEAR HORMONE RECEPTOR FAMILY MEMBER NHR-97"/>
    <property type="match status" value="1"/>
</dbReference>
<dbReference type="PANTHER" id="PTHR47519">
    <property type="entry name" value="NUCLEAR HORMONE RECEPTOR FAMILY MEMBER NHR-31-RELATED"/>
    <property type="match status" value="1"/>
</dbReference>
<dbReference type="AlphaFoldDB" id="A0A1I8BUB8"/>
<dbReference type="InterPro" id="IPR000536">
    <property type="entry name" value="Nucl_hrmn_rcpt_lig-bd"/>
</dbReference>
<dbReference type="WBParaSite" id="MhA1_Contig579.frz3.gene2">
    <property type="protein sequence ID" value="MhA1_Contig579.frz3.gene2"/>
    <property type="gene ID" value="MhA1_Contig579.frz3.gene2"/>
</dbReference>
<dbReference type="InterPro" id="IPR035500">
    <property type="entry name" value="NHR-like_dom_sf"/>
</dbReference>
<evidence type="ECO:0000313" key="5">
    <source>
        <dbReference type="Proteomes" id="UP000095281"/>
    </source>
</evidence>
<dbReference type="SUPFAM" id="SSF48508">
    <property type="entry name" value="Nuclear receptor ligand-binding domain"/>
    <property type="match status" value="1"/>
</dbReference>
<keyword evidence="3" id="KW-0675">Receptor</keyword>
<evidence type="ECO:0000256" key="3">
    <source>
        <dbReference type="ARBA" id="ARBA00023170"/>
    </source>
</evidence>
<evidence type="ECO:0000256" key="1">
    <source>
        <dbReference type="ARBA" id="ARBA00023015"/>
    </source>
</evidence>